<comment type="caution">
    <text evidence="1">The sequence shown here is derived from an EMBL/GenBank/DDBJ whole genome shotgun (WGS) entry which is preliminary data.</text>
</comment>
<keyword evidence="2" id="KW-1185">Reference proteome</keyword>
<dbReference type="Proteomes" id="UP001187346">
    <property type="component" value="Unassembled WGS sequence"/>
</dbReference>
<gene>
    <name evidence="1" type="ORF">R5A26_45835</name>
</gene>
<evidence type="ECO:0000313" key="1">
    <source>
        <dbReference type="EMBL" id="MDV7223264.1"/>
    </source>
</evidence>
<sequence length="56" mass="6012">MNEPVTTEHPSVKKDFGARAALWELRGIDACALAATTVLLAGEEEPAEPHILRGID</sequence>
<organism evidence="1 2">
    <name type="scientific">Streptomyces prunicolor</name>
    <dbReference type="NCBI Taxonomy" id="67348"/>
    <lineage>
        <taxon>Bacteria</taxon>
        <taxon>Bacillati</taxon>
        <taxon>Actinomycetota</taxon>
        <taxon>Actinomycetes</taxon>
        <taxon>Kitasatosporales</taxon>
        <taxon>Streptomycetaceae</taxon>
        <taxon>Streptomyces</taxon>
    </lineage>
</organism>
<evidence type="ECO:0000313" key="2">
    <source>
        <dbReference type="Proteomes" id="UP001187346"/>
    </source>
</evidence>
<accession>A0ABU4FRQ3</accession>
<dbReference type="EMBL" id="JAWMAJ010000297">
    <property type="protein sequence ID" value="MDV7223264.1"/>
    <property type="molecule type" value="Genomic_DNA"/>
</dbReference>
<dbReference type="RefSeq" id="WP_266860879.1">
    <property type="nucleotide sequence ID" value="NZ_JAPEMW010000001.1"/>
</dbReference>
<protein>
    <submittedName>
        <fullName evidence="1">Uncharacterized protein</fullName>
    </submittedName>
</protein>
<name>A0ABU4FRQ3_9ACTN</name>
<reference evidence="1 2" key="1">
    <citation type="submission" date="2023-10" db="EMBL/GenBank/DDBJ databases">
        <title>Characterization of rhizosphere-enriched actinobacteria from wheat plants lab-grown on chernevaya soil.</title>
        <authorList>
            <person name="Tikhonova E.N."/>
            <person name="Konopkin A."/>
            <person name="Kravchenko I.K."/>
        </authorList>
    </citation>
    <scope>NUCLEOTIDE SEQUENCE [LARGE SCALE GENOMIC DNA]</scope>
    <source>
        <strain evidence="1 2">RR29</strain>
    </source>
</reference>
<proteinExistence type="predicted"/>